<reference evidence="5" key="1">
    <citation type="submission" date="2025-08" db="UniProtKB">
        <authorList>
            <consortium name="RefSeq"/>
        </authorList>
    </citation>
    <scope>IDENTIFICATION</scope>
    <source>
        <strain evidence="5">J_2021</strain>
        <tissue evidence="5">Erythrocytes</tissue>
    </source>
</reference>
<dbReference type="GO" id="GO:0015074">
    <property type="term" value="P:DNA integration"/>
    <property type="evidence" value="ECO:0007669"/>
    <property type="project" value="InterPro"/>
</dbReference>
<feature type="region of interest" description="Disordered" evidence="3">
    <location>
        <begin position="1"/>
        <end position="387"/>
    </location>
</feature>
<feature type="compositionally biased region" description="Low complexity" evidence="3">
    <location>
        <begin position="302"/>
        <end position="313"/>
    </location>
</feature>
<keyword evidence="4" id="KW-1185">Reference proteome</keyword>
<dbReference type="InterPro" id="IPR011010">
    <property type="entry name" value="DNA_brk_join_enz"/>
</dbReference>
<evidence type="ECO:0000313" key="5">
    <source>
        <dbReference type="RefSeq" id="XP_018123191.1"/>
    </source>
</evidence>
<dbReference type="Gene3D" id="1.10.443.10">
    <property type="entry name" value="Intergrase catalytic core"/>
    <property type="match status" value="1"/>
</dbReference>
<feature type="compositionally biased region" description="Low complexity" evidence="3">
    <location>
        <begin position="237"/>
        <end position="249"/>
    </location>
</feature>
<feature type="compositionally biased region" description="Low complexity" evidence="3">
    <location>
        <begin position="30"/>
        <end position="48"/>
    </location>
</feature>
<evidence type="ECO:0000256" key="1">
    <source>
        <dbReference type="ARBA" id="ARBA00023125"/>
    </source>
</evidence>
<dbReference type="SUPFAM" id="SSF56349">
    <property type="entry name" value="DNA breaking-rejoining enzymes"/>
    <property type="match status" value="1"/>
</dbReference>
<dbReference type="InterPro" id="IPR052925">
    <property type="entry name" value="Phage_Integrase-like_Recomb"/>
</dbReference>
<feature type="compositionally biased region" description="Low complexity" evidence="3">
    <location>
        <begin position="95"/>
        <end position="104"/>
    </location>
</feature>
<dbReference type="InterPro" id="IPR013762">
    <property type="entry name" value="Integrase-like_cat_sf"/>
</dbReference>
<dbReference type="PANTHER" id="PTHR34605:SF8">
    <property type="entry name" value="FILAGGRIN-2-LIKE ISOFORM X1"/>
    <property type="match status" value="1"/>
</dbReference>
<protein>
    <submittedName>
        <fullName evidence="5">Uncharacterized protein LOC108719089</fullName>
    </submittedName>
</protein>
<dbReference type="Gene3D" id="1.10.150.130">
    <property type="match status" value="1"/>
</dbReference>
<feature type="compositionally biased region" description="Low complexity" evidence="3">
    <location>
        <begin position="176"/>
        <end position="185"/>
    </location>
</feature>
<dbReference type="OrthoDB" id="9907517at2759"/>
<gene>
    <name evidence="5" type="primary">LOC108719089</name>
</gene>
<dbReference type="SUPFAM" id="SSF47823">
    <property type="entry name" value="lambda integrase-like, N-terminal domain"/>
    <property type="match status" value="1"/>
</dbReference>
<evidence type="ECO:0000256" key="3">
    <source>
        <dbReference type="SAM" id="MobiDB-lite"/>
    </source>
</evidence>
<evidence type="ECO:0000313" key="4">
    <source>
        <dbReference type="Proteomes" id="UP000186698"/>
    </source>
</evidence>
<evidence type="ECO:0000256" key="2">
    <source>
        <dbReference type="ARBA" id="ARBA00023172"/>
    </source>
</evidence>
<dbReference type="InterPro" id="IPR010998">
    <property type="entry name" value="Integrase_recombinase_N"/>
</dbReference>
<dbReference type="AlphaFoldDB" id="A0A8J0VJK6"/>
<organism evidence="4 5">
    <name type="scientific">Xenopus laevis</name>
    <name type="common">African clawed frog</name>
    <dbReference type="NCBI Taxonomy" id="8355"/>
    <lineage>
        <taxon>Eukaryota</taxon>
        <taxon>Metazoa</taxon>
        <taxon>Chordata</taxon>
        <taxon>Craniata</taxon>
        <taxon>Vertebrata</taxon>
        <taxon>Euteleostomi</taxon>
        <taxon>Amphibia</taxon>
        <taxon>Batrachia</taxon>
        <taxon>Anura</taxon>
        <taxon>Pipoidea</taxon>
        <taxon>Pipidae</taxon>
        <taxon>Xenopodinae</taxon>
        <taxon>Xenopus</taxon>
        <taxon>Xenopus</taxon>
    </lineage>
</organism>
<feature type="compositionally biased region" description="Basic residues" evidence="3">
    <location>
        <begin position="263"/>
        <end position="277"/>
    </location>
</feature>
<feature type="compositionally biased region" description="Low complexity" evidence="3">
    <location>
        <begin position="361"/>
        <end position="386"/>
    </location>
</feature>
<feature type="compositionally biased region" description="Basic and acidic residues" evidence="3">
    <location>
        <begin position="202"/>
        <end position="230"/>
    </location>
</feature>
<sequence length="687" mass="74703">MAQRKRSDVLQGLRSALAGQEGEQLRRELLVLLSSVPAPTPVSSGPTRTTRRRARPPDRLSPDPSGSRRRRRSPSREPGQSAQGAARGRGGSGSSGQVRRQVGSKAAGPGALVKAVAGSREGLRSGGRSRTACAPHEGQVVAARLEDPVPGSSSPVEFGGASRSDDGGSGAGVARGTGAAAAPGARMEHRRVAPPLVLPRVGGDDPPRRGRGMEAVDRDRGGGGPLDRRGGMGCESAGGRSPRGTSRGRVVPLERRGGPRSRSGSRTRSRSRSRRGWSRGDSVHRDGHRRDRCGGRSPTPVRASSSRSFSHSRSVGRQDTTGHSGMASREARCRSRDRHRSRSPESSESVRQSGLQDGPSRRPGVGAVSAAGSGSGRGRISLPSGSVEDRDNRLRRLVRSSVAASTWAAYGKVWKEWEQLVDWAEGWSSSDGRRELMLWWVYWMAETGRSAAQIDKGRAALAFWFKLKGWVDLTKDFVVRQVVRGLKKGNIRCDTRRPVSVPMLTDLLRVLEGICFSQYEVHLFRLAFLLAFFGAFRIGELVSPSKRVLGGLQKADVELGVDWVGIWLRRKKTDQLGKGRRVVLYALEGASLCPFASLQWWLEVSPSREGPLLIHMDGTPLTRFQFVKVFRWGLAQIGKAPMEYGSHSFRIGAATEAARLGLGEAVVRRIGRWESKRFQSYVRPELI</sequence>
<dbReference type="KEGG" id="xla:108719089"/>
<feature type="compositionally biased region" description="Low complexity" evidence="3">
    <location>
        <begin position="344"/>
        <end position="353"/>
    </location>
</feature>
<accession>A0A8J0VJK6</accession>
<name>A0A8J0VJK6_XENLA</name>
<dbReference type="RefSeq" id="XP_018123191.1">
    <property type="nucleotide sequence ID" value="XM_018267702.2"/>
</dbReference>
<proteinExistence type="predicted"/>
<dbReference type="Proteomes" id="UP000186698">
    <property type="component" value="Chromosome 6L"/>
</dbReference>
<keyword evidence="1" id="KW-0238">DNA-binding</keyword>
<dbReference type="PANTHER" id="PTHR34605">
    <property type="entry name" value="PHAGE_INTEGRASE DOMAIN-CONTAINING PROTEIN"/>
    <property type="match status" value="1"/>
</dbReference>
<dbReference type="GO" id="GO:0003677">
    <property type="term" value="F:DNA binding"/>
    <property type="evidence" value="ECO:0007669"/>
    <property type="project" value="UniProtKB-KW"/>
</dbReference>
<feature type="compositionally biased region" description="Basic and acidic residues" evidence="3">
    <location>
        <begin position="281"/>
        <end position="294"/>
    </location>
</feature>
<dbReference type="GeneID" id="108719089"/>
<keyword evidence="2" id="KW-0233">DNA recombination</keyword>
<dbReference type="GO" id="GO:0006310">
    <property type="term" value="P:DNA recombination"/>
    <property type="evidence" value="ECO:0007669"/>
    <property type="project" value="UniProtKB-KW"/>
</dbReference>